<organism evidence="3 4">
    <name type="scientific">Staurois parvus</name>
    <dbReference type="NCBI Taxonomy" id="386267"/>
    <lineage>
        <taxon>Eukaryota</taxon>
        <taxon>Metazoa</taxon>
        <taxon>Chordata</taxon>
        <taxon>Craniata</taxon>
        <taxon>Vertebrata</taxon>
        <taxon>Euteleostomi</taxon>
        <taxon>Amphibia</taxon>
        <taxon>Batrachia</taxon>
        <taxon>Anura</taxon>
        <taxon>Neobatrachia</taxon>
        <taxon>Ranoidea</taxon>
        <taxon>Ranidae</taxon>
        <taxon>Staurois</taxon>
    </lineage>
</organism>
<protein>
    <recommendedName>
        <fullName evidence="2">C2H2-type domain-containing protein</fullName>
    </recommendedName>
</protein>
<comment type="caution">
    <text evidence="3">The sequence shown here is derived from an EMBL/GenBank/DDBJ whole genome shotgun (WGS) entry which is preliminary data.</text>
</comment>
<evidence type="ECO:0000256" key="1">
    <source>
        <dbReference type="PROSITE-ProRule" id="PRU00042"/>
    </source>
</evidence>
<dbReference type="SUPFAM" id="SSF57667">
    <property type="entry name" value="beta-beta-alpha zinc fingers"/>
    <property type="match status" value="1"/>
</dbReference>
<reference evidence="3" key="1">
    <citation type="submission" date="2023-05" db="EMBL/GenBank/DDBJ databases">
        <authorList>
            <person name="Stuckert A."/>
        </authorList>
    </citation>
    <scope>NUCLEOTIDE SEQUENCE</scope>
</reference>
<keyword evidence="1" id="KW-0862">Zinc</keyword>
<name>A0ABN9CG25_9NEOB</name>
<proteinExistence type="predicted"/>
<evidence type="ECO:0000313" key="3">
    <source>
        <dbReference type="EMBL" id="CAI9558645.1"/>
    </source>
</evidence>
<dbReference type="InterPro" id="IPR036236">
    <property type="entry name" value="Znf_C2H2_sf"/>
</dbReference>
<keyword evidence="1" id="KW-0479">Metal-binding</keyword>
<keyword evidence="4" id="KW-1185">Reference proteome</keyword>
<feature type="domain" description="C2H2-type" evidence="2">
    <location>
        <begin position="1"/>
        <end position="24"/>
    </location>
</feature>
<dbReference type="Gene3D" id="3.30.160.60">
    <property type="entry name" value="Classic Zinc Finger"/>
    <property type="match status" value="1"/>
</dbReference>
<keyword evidence="1" id="KW-0863">Zinc-finger</keyword>
<dbReference type="EMBL" id="CATNWA010009775">
    <property type="protein sequence ID" value="CAI9558645.1"/>
    <property type="molecule type" value="Genomic_DNA"/>
</dbReference>
<dbReference type="Proteomes" id="UP001162483">
    <property type="component" value="Unassembled WGS sequence"/>
</dbReference>
<accession>A0ABN9CG25</accession>
<evidence type="ECO:0000313" key="4">
    <source>
        <dbReference type="Proteomes" id="UP001162483"/>
    </source>
</evidence>
<dbReference type="InterPro" id="IPR013087">
    <property type="entry name" value="Znf_C2H2_type"/>
</dbReference>
<gene>
    <name evidence="3" type="ORF">SPARVUS_LOCUS4920614</name>
</gene>
<evidence type="ECO:0000259" key="2">
    <source>
        <dbReference type="PROSITE" id="PS50157"/>
    </source>
</evidence>
<dbReference type="PROSITE" id="PS50157">
    <property type="entry name" value="ZINC_FINGER_C2H2_2"/>
    <property type="match status" value="1"/>
</dbReference>
<sequence length="60" mass="7246">MCDMKFIQKYHLDRHKRVHSGEKPFQCERCKQVCQSIFLFSQPQPKTVLHILPDYSYMPC</sequence>